<reference evidence="2" key="1">
    <citation type="submission" date="2009-01" db="EMBL/GenBank/DDBJ databases">
        <title>Complete sequence of plasmid3 Cyanothece sp. PCC 7425.</title>
        <authorList>
            <consortium name="US DOE Joint Genome Institute"/>
            <person name="Lucas S."/>
            <person name="Copeland A."/>
            <person name="Lapidus A."/>
            <person name="Glavina del Rio T."/>
            <person name="Dalin E."/>
            <person name="Tice H."/>
            <person name="Bruce D."/>
            <person name="Goodwin L."/>
            <person name="Pitluck S."/>
            <person name="Sims D."/>
            <person name="Meineke L."/>
            <person name="Brettin T."/>
            <person name="Detter J.C."/>
            <person name="Han C."/>
            <person name="Larimer F."/>
            <person name="Land M."/>
            <person name="Hauser L."/>
            <person name="Kyrpides N."/>
            <person name="Ovchinnikova G."/>
            <person name="Liberton M."/>
            <person name="Stoeckel J."/>
            <person name="Banerjee A."/>
            <person name="Singh A."/>
            <person name="Page L."/>
            <person name="Sato H."/>
            <person name="Zhao L."/>
            <person name="Sherman L."/>
            <person name="Pakrasi H."/>
            <person name="Richardson P."/>
        </authorList>
    </citation>
    <scope>NUCLEOTIDE SEQUENCE</scope>
    <source>
        <strain evidence="2">PCC 7425</strain>
        <plasmid evidence="2">pP742503</plasmid>
    </source>
</reference>
<proteinExistence type="predicted"/>
<feature type="region of interest" description="Disordered" evidence="1">
    <location>
        <begin position="1"/>
        <end position="38"/>
    </location>
</feature>
<sequence length="122" mass="13845">MDPFSFEQPPPDLPDRTEQSRQETPARSKRPPGRTPSMHGIALQRTLAEFGICGADLVSTIRLRLNRRATDAQIFALKNGTRQPRVDTIEEIMIGLRLINPAALNYYLQQLGQLAQTWDYQP</sequence>
<evidence type="ECO:0000313" key="2">
    <source>
        <dbReference type="EMBL" id="ACL47908.1"/>
    </source>
</evidence>
<feature type="compositionally biased region" description="Basic and acidic residues" evidence="1">
    <location>
        <begin position="13"/>
        <end position="26"/>
    </location>
</feature>
<organism evidence="2">
    <name type="scientific">Cyanothece sp. (strain PCC 7425 / ATCC 29141)</name>
    <dbReference type="NCBI Taxonomy" id="395961"/>
    <lineage>
        <taxon>Bacteria</taxon>
        <taxon>Bacillati</taxon>
        <taxon>Cyanobacteriota</taxon>
        <taxon>Cyanophyceae</taxon>
        <taxon>Gomontiellales</taxon>
        <taxon>Cyanothecaceae</taxon>
        <taxon>Cyanothece</taxon>
    </lineage>
</organism>
<accession>B8HZR0</accession>
<geneLocation type="plasmid" evidence="2">
    <name>pP742503</name>
</geneLocation>
<dbReference type="HOGENOM" id="CLU_2022900_0_0_3"/>
<keyword evidence="2" id="KW-0614">Plasmid</keyword>
<evidence type="ECO:0000256" key="1">
    <source>
        <dbReference type="SAM" id="MobiDB-lite"/>
    </source>
</evidence>
<dbReference type="AlphaFoldDB" id="B8HZR0"/>
<gene>
    <name evidence="2" type="ordered locus">Cyan7425_5285</name>
</gene>
<dbReference type="KEGG" id="cyn:Cyan7425_5285"/>
<protein>
    <submittedName>
        <fullName evidence="2">Uncharacterized protein</fullName>
    </submittedName>
</protein>
<dbReference type="EMBL" id="CP001347">
    <property type="protein sequence ID" value="ACL47908.1"/>
    <property type="molecule type" value="Genomic_DNA"/>
</dbReference>
<name>B8HZR0_CYAP4</name>